<sequence length="35" mass="4002">MACFHIHSAYYMTILCSFRNFCGSYNSENSGSVIF</sequence>
<gene>
    <name evidence="1" type="ORF">E2C01_066822</name>
</gene>
<evidence type="ECO:0000313" key="1">
    <source>
        <dbReference type="EMBL" id="MPC72513.1"/>
    </source>
</evidence>
<organism evidence="1 2">
    <name type="scientific">Portunus trituberculatus</name>
    <name type="common">Swimming crab</name>
    <name type="synonym">Neptunus trituberculatus</name>
    <dbReference type="NCBI Taxonomy" id="210409"/>
    <lineage>
        <taxon>Eukaryota</taxon>
        <taxon>Metazoa</taxon>
        <taxon>Ecdysozoa</taxon>
        <taxon>Arthropoda</taxon>
        <taxon>Crustacea</taxon>
        <taxon>Multicrustacea</taxon>
        <taxon>Malacostraca</taxon>
        <taxon>Eumalacostraca</taxon>
        <taxon>Eucarida</taxon>
        <taxon>Decapoda</taxon>
        <taxon>Pleocyemata</taxon>
        <taxon>Brachyura</taxon>
        <taxon>Eubrachyura</taxon>
        <taxon>Portunoidea</taxon>
        <taxon>Portunidae</taxon>
        <taxon>Portuninae</taxon>
        <taxon>Portunus</taxon>
    </lineage>
</organism>
<keyword evidence="2" id="KW-1185">Reference proteome</keyword>
<dbReference type="AlphaFoldDB" id="A0A5B7HQV9"/>
<dbReference type="EMBL" id="VSRR010034862">
    <property type="protein sequence ID" value="MPC72513.1"/>
    <property type="molecule type" value="Genomic_DNA"/>
</dbReference>
<dbReference type="Proteomes" id="UP000324222">
    <property type="component" value="Unassembled WGS sequence"/>
</dbReference>
<evidence type="ECO:0000313" key="2">
    <source>
        <dbReference type="Proteomes" id="UP000324222"/>
    </source>
</evidence>
<accession>A0A5B7HQV9</accession>
<name>A0A5B7HQV9_PORTR</name>
<comment type="caution">
    <text evidence="1">The sequence shown here is derived from an EMBL/GenBank/DDBJ whole genome shotgun (WGS) entry which is preliminary data.</text>
</comment>
<protein>
    <submittedName>
        <fullName evidence="1">Uncharacterized protein</fullName>
    </submittedName>
</protein>
<proteinExistence type="predicted"/>
<reference evidence="1 2" key="1">
    <citation type="submission" date="2019-05" db="EMBL/GenBank/DDBJ databases">
        <title>Another draft genome of Portunus trituberculatus and its Hox gene families provides insights of decapod evolution.</title>
        <authorList>
            <person name="Jeong J.-H."/>
            <person name="Song I."/>
            <person name="Kim S."/>
            <person name="Choi T."/>
            <person name="Kim D."/>
            <person name="Ryu S."/>
            <person name="Kim W."/>
        </authorList>
    </citation>
    <scope>NUCLEOTIDE SEQUENCE [LARGE SCALE GENOMIC DNA]</scope>
    <source>
        <tissue evidence="1">Muscle</tissue>
    </source>
</reference>